<protein>
    <submittedName>
        <fullName evidence="1">Uncharacterized protein</fullName>
    </submittedName>
</protein>
<sequence>MLVIRRGRAEVRRSQPFHAGSVWLCLMAMTSTFDQIRLVLGTPEPNELWVSVCGMNVQAVRPPRSLLLTA</sequence>
<name>A0A553NA56_9TELE</name>
<evidence type="ECO:0000313" key="1">
    <source>
        <dbReference type="EMBL" id="TRY62316.1"/>
    </source>
</evidence>
<keyword evidence="2" id="KW-1185">Reference proteome</keyword>
<gene>
    <name evidence="1" type="ORF">DNTS_025857</name>
</gene>
<dbReference type="AlphaFoldDB" id="A0A553NA56"/>
<evidence type="ECO:0000313" key="2">
    <source>
        <dbReference type="Proteomes" id="UP000316079"/>
    </source>
</evidence>
<comment type="caution">
    <text evidence="1">The sequence shown here is derived from an EMBL/GenBank/DDBJ whole genome shotgun (WGS) entry which is preliminary data.</text>
</comment>
<dbReference type="Proteomes" id="UP000316079">
    <property type="component" value="Unassembled WGS sequence"/>
</dbReference>
<accession>A0A553NA56</accession>
<dbReference type="EMBL" id="SRMA01027010">
    <property type="protein sequence ID" value="TRY62316.1"/>
    <property type="molecule type" value="Genomic_DNA"/>
</dbReference>
<proteinExistence type="predicted"/>
<reference evidence="1 2" key="1">
    <citation type="journal article" date="2019" name="Sci. Data">
        <title>Hybrid genome assembly and annotation of Danionella translucida.</title>
        <authorList>
            <person name="Kadobianskyi M."/>
            <person name="Schulze L."/>
            <person name="Schuelke M."/>
            <person name="Judkewitz B."/>
        </authorList>
    </citation>
    <scope>NUCLEOTIDE SEQUENCE [LARGE SCALE GENOMIC DNA]</scope>
    <source>
        <strain evidence="1 2">Bolton</strain>
    </source>
</reference>
<organism evidence="1 2">
    <name type="scientific">Danionella cerebrum</name>
    <dbReference type="NCBI Taxonomy" id="2873325"/>
    <lineage>
        <taxon>Eukaryota</taxon>
        <taxon>Metazoa</taxon>
        <taxon>Chordata</taxon>
        <taxon>Craniata</taxon>
        <taxon>Vertebrata</taxon>
        <taxon>Euteleostomi</taxon>
        <taxon>Actinopterygii</taxon>
        <taxon>Neopterygii</taxon>
        <taxon>Teleostei</taxon>
        <taxon>Ostariophysi</taxon>
        <taxon>Cypriniformes</taxon>
        <taxon>Danionidae</taxon>
        <taxon>Danioninae</taxon>
        <taxon>Danionella</taxon>
    </lineage>
</organism>